<evidence type="ECO:0000313" key="5">
    <source>
        <dbReference type="Proteomes" id="UP000726170"/>
    </source>
</evidence>
<protein>
    <recommendedName>
        <fullName evidence="3">ATP synthase F1 complex delta/epsilon subunit N-terminal domain-containing protein</fullName>
    </recommendedName>
</protein>
<proteinExistence type="predicted"/>
<feature type="domain" description="ATP synthase F1 complex delta/epsilon subunit N-terminal" evidence="3">
    <location>
        <begin position="2"/>
        <end position="80"/>
    </location>
</feature>
<evidence type="ECO:0000256" key="1">
    <source>
        <dbReference type="ARBA" id="ARBA00004184"/>
    </source>
</evidence>
<evidence type="ECO:0000259" key="3">
    <source>
        <dbReference type="Pfam" id="PF02823"/>
    </source>
</evidence>
<evidence type="ECO:0000256" key="2">
    <source>
        <dbReference type="ARBA" id="ARBA00022475"/>
    </source>
</evidence>
<keyword evidence="2" id="KW-1003">Cell membrane</keyword>
<sequence>MFKLIIASPYKEFYNLDVKKLVTESLVGRIEILQNHSPLIAVLRPSNTEFEDINGKTYSFNISKALMKVTKEEVKILCENMK</sequence>
<accession>A0ABS6ENZ7</accession>
<comment type="subcellular location">
    <subcellularLocation>
        <location evidence="1">Endomembrane system</location>
        <topology evidence="1">Peripheral membrane protein</topology>
    </subcellularLocation>
</comment>
<comment type="caution">
    <text evidence="4">The sequence shown here is derived from an EMBL/GenBank/DDBJ whole genome shotgun (WGS) entry which is preliminary data.</text>
</comment>
<dbReference type="Proteomes" id="UP000726170">
    <property type="component" value="Unassembled WGS sequence"/>
</dbReference>
<evidence type="ECO:0000313" key="4">
    <source>
        <dbReference type="EMBL" id="MBU5486115.1"/>
    </source>
</evidence>
<keyword evidence="5" id="KW-1185">Reference proteome</keyword>
<dbReference type="RefSeq" id="WP_216440699.1">
    <property type="nucleotide sequence ID" value="NZ_JAHLQF010000004.1"/>
</dbReference>
<organism evidence="4 5">
    <name type="scientific">Clostridium mobile</name>
    <dbReference type="NCBI Taxonomy" id="2841512"/>
    <lineage>
        <taxon>Bacteria</taxon>
        <taxon>Bacillati</taxon>
        <taxon>Bacillota</taxon>
        <taxon>Clostridia</taxon>
        <taxon>Eubacteriales</taxon>
        <taxon>Clostridiaceae</taxon>
        <taxon>Clostridium</taxon>
    </lineage>
</organism>
<dbReference type="InterPro" id="IPR001469">
    <property type="entry name" value="ATP_synth_F1_dsu/esu"/>
</dbReference>
<dbReference type="Pfam" id="PF02823">
    <property type="entry name" value="ATP-synt_DE_N"/>
    <property type="match status" value="1"/>
</dbReference>
<dbReference type="EMBL" id="JAHLQF010000004">
    <property type="protein sequence ID" value="MBU5486115.1"/>
    <property type="molecule type" value="Genomic_DNA"/>
</dbReference>
<reference evidence="4 5" key="1">
    <citation type="submission" date="2021-06" db="EMBL/GenBank/DDBJ databases">
        <authorList>
            <person name="Sun Q."/>
            <person name="Li D."/>
        </authorList>
    </citation>
    <scope>NUCLEOTIDE SEQUENCE [LARGE SCALE GENOMIC DNA]</scope>
    <source>
        <strain evidence="4 5">MSJ-11</strain>
    </source>
</reference>
<keyword evidence="2" id="KW-0472">Membrane</keyword>
<dbReference type="CDD" id="cd12152">
    <property type="entry name" value="F1-ATPase_delta"/>
    <property type="match status" value="1"/>
</dbReference>
<name>A0ABS6ENZ7_9CLOT</name>
<gene>
    <name evidence="4" type="ORF">KQI86_17500</name>
</gene>
<dbReference type="InterPro" id="IPR020546">
    <property type="entry name" value="ATP_synth_F1_dsu/esu_N"/>
</dbReference>